<protein>
    <recommendedName>
        <fullName evidence="2">CAAX prenyl protease 2/Lysostaphin resistance protein A-like domain-containing protein</fullName>
    </recommendedName>
</protein>
<reference evidence="4" key="1">
    <citation type="submission" date="2016-10" db="EMBL/GenBank/DDBJ databases">
        <authorList>
            <person name="Varghese N."/>
            <person name="Submissions S."/>
        </authorList>
    </citation>
    <scope>NUCLEOTIDE SEQUENCE [LARGE SCALE GENOMIC DNA]</scope>
    <source>
        <strain evidence="4">CGMCC 1.10118</strain>
    </source>
</reference>
<gene>
    <name evidence="3" type="ORF">SAMN04487946_10914</name>
</gene>
<dbReference type="EMBL" id="FNPB01000009">
    <property type="protein sequence ID" value="SDY23079.1"/>
    <property type="molecule type" value="Genomic_DNA"/>
</dbReference>
<dbReference type="InterPro" id="IPR003675">
    <property type="entry name" value="Rce1/LyrA-like_dom"/>
</dbReference>
<evidence type="ECO:0000313" key="4">
    <source>
        <dbReference type="Proteomes" id="UP000199170"/>
    </source>
</evidence>
<keyword evidence="1" id="KW-0812">Transmembrane</keyword>
<name>A0A1H3I795_9EURY</name>
<dbReference type="Proteomes" id="UP000199170">
    <property type="component" value="Unassembled WGS sequence"/>
</dbReference>
<accession>A0A1H3I795</accession>
<proteinExistence type="predicted"/>
<keyword evidence="1" id="KW-1133">Transmembrane helix</keyword>
<keyword evidence="1" id="KW-0472">Membrane</keyword>
<dbReference type="GO" id="GO:0080120">
    <property type="term" value="P:CAAX-box protein maturation"/>
    <property type="evidence" value="ECO:0007669"/>
    <property type="project" value="UniProtKB-ARBA"/>
</dbReference>
<feature type="transmembrane region" description="Helical" evidence="1">
    <location>
        <begin position="66"/>
        <end position="88"/>
    </location>
</feature>
<feature type="transmembrane region" description="Helical" evidence="1">
    <location>
        <begin position="36"/>
        <end position="54"/>
    </location>
</feature>
<dbReference type="InterPro" id="IPR052710">
    <property type="entry name" value="CAAX_protease"/>
</dbReference>
<dbReference type="PANTHER" id="PTHR36435">
    <property type="entry name" value="SLR1288 PROTEIN"/>
    <property type="match status" value="1"/>
</dbReference>
<evidence type="ECO:0000259" key="2">
    <source>
        <dbReference type="Pfam" id="PF02517"/>
    </source>
</evidence>
<dbReference type="AlphaFoldDB" id="A0A1H3I795"/>
<keyword evidence="4" id="KW-1185">Reference proteome</keyword>
<dbReference type="PANTHER" id="PTHR36435:SF1">
    <property type="entry name" value="CAAX AMINO TERMINAL PROTEASE FAMILY PROTEIN"/>
    <property type="match status" value="1"/>
</dbReference>
<sequence length="183" mass="19120">MYGFANLVVLVGLCVQVGEEVWKASALFRDPSSAEVAAGMGATGLGIIIGWPLTTVVSETVGVAHYTVPSLTAVVPIAVLFLGSVAVAPIAEEILYRGVFLGIVLERGYAPVVPSVGSLVVFAGIHLFKAGLGGVVNAFLLGVLVTALRLWFDNLLGVWSMHTLNNVLEFLVAISVIPSLYAL</sequence>
<dbReference type="Pfam" id="PF02517">
    <property type="entry name" value="Rce1-like"/>
    <property type="match status" value="1"/>
</dbReference>
<evidence type="ECO:0000256" key="1">
    <source>
        <dbReference type="SAM" id="Phobius"/>
    </source>
</evidence>
<feature type="domain" description="CAAX prenyl protease 2/Lysostaphin resistance protein A-like" evidence="2">
    <location>
        <begin position="78"/>
        <end position="168"/>
    </location>
</feature>
<feature type="transmembrane region" description="Helical" evidence="1">
    <location>
        <begin position="164"/>
        <end position="182"/>
    </location>
</feature>
<dbReference type="GO" id="GO:0004175">
    <property type="term" value="F:endopeptidase activity"/>
    <property type="evidence" value="ECO:0007669"/>
    <property type="project" value="UniProtKB-ARBA"/>
</dbReference>
<feature type="transmembrane region" description="Helical" evidence="1">
    <location>
        <begin position="135"/>
        <end position="152"/>
    </location>
</feature>
<feature type="transmembrane region" description="Helical" evidence="1">
    <location>
        <begin position="108"/>
        <end position="128"/>
    </location>
</feature>
<organism evidence="3 4">
    <name type="scientific">Halobellus clavatus</name>
    <dbReference type="NCBI Taxonomy" id="660517"/>
    <lineage>
        <taxon>Archaea</taxon>
        <taxon>Methanobacteriati</taxon>
        <taxon>Methanobacteriota</taxon>
        <taxon>Stenosarchaea group</taxon>
        <taxon>Halobacteria</taxon>
        <taxon>Halobacteriales</taxon>
        <taxon>Haloferacaceae</taxon>
        <taxon>Halobellus</taxon>
    </lineage>
</organism>
<evidence type="ECO:0000313" key="3">
    <source>
        <dbReference type="EMBL" id="SDY23079.1"/>
    </source>
</evidence>